<proteinExistence type="predicted"/>
<accession>A0ABX5M619</accession>
<reference evidence="2 3" key="1">
    <citation type="submission" date="2015-03" db="EMBL/GenBank/DDBJ databases">
        <authorList>
            <person name="Krishnan R."/>
            <person name="Midha S."/>
            <person name="Patil P.B."/>
            <person name="Rameshkumar N."/>
        </authorList>
    </citation>
    <scope>NUCLEOTIDE SEQUENCE [LARGE SCALE GENOMIC DNA]</scope>
    <source>
        <strain evidence="2 3">L1E11</strain>
    </source>
</reference>
<name>A0ABX5M619_9GAMM</name>
<keyword evidence="3" id="KW-1185">Reference proteome</keyword>
<dbReference type="Proteomes" id="UP000248090">
    <property type="component" value="Unassembled WGS sequence"/>
</dbReference>
<dbReference type="Pfam" id="PF06980">
    <property type="entry name" value="DUF1302"/>
    <property type="match status" value="1"/>
</dbReference>
<dbReference type="RefSeq" id="WP_110185718.1">
    <property type="nucleotide sequence ID" value="NZ_CP177354.1"/>
</dbReference>
<evidence type="ECO:0000256" key="1">
    <source>
        <dbReference type="SAM" id="SignalP"/>
    </source>
</evidence>
<sequence>MTTKIKRVQRFTRRPLSAAISGLIGLLAASQAHSFEFNIGEIQGRLDSNISVGASWRLEDADPYLISKANGGTGPGAGNDDDGNLNFHKGETFSKILKGVHDLDLRYQNLGAFVRGKYWYDMELEDGNRSHGNSGNGYSANTPLSDDGFDNYSKFAGAALLDAFVYGNFDLGTHPLDVRLGRQVVSWGESTFLQGGINTINPVDANTFRRPGAEVKEGLLPVNMLYGNLGVTDNLSMEAFYQLEFEHTVADGCGTMFSDNDYAAAGCNGIRVYSNNSALSALPGYSTLLADDSAYFSSGQFVVQRDHDGVREASDDGQFGVAFRYLAEQLNSTEFGVYFTNLHSRLPVVSAVKTATDPSSTNLSAVLQAATGGISTQAQLQATLSALASAGASNPSSPLFSTYRSLLSVATLHTLDAAADSTYFTSYPENIQTLGLSFNTTVGEIALSGEYSYKHDVPMQINGSALLGSIATLGGAGINAGIDQRVSSADYGDVIRGYDLFDVSQVQLTAIKTIDRVLGADQLALVGEVGFIHVHGLDDSASAIKYGRSSAYGYTSGDNEGFVTPNSWGYAMRASLSYPDAVAGINLTPSLSFKHDVDGVSPQPGGTFNEGAKSLGLAVSADYLNKYYGTLSWNRFYGGDYNTLKDRDYASLSFGMSF</sequence>
<comment type="caution">
    <text evidence="2">The sequence shown here is derived from an EMBL/GenBank/DDBJ whole genome shotgun (WGS) entry which is preliminary data.</text>
</comment>
<protein>
    <recommendedName>
        <fullName evidence="4">DUF1302 domain-containing protein</fullName>
    </recommendedName>
</protein>
<evidence type="ECO:0008006" key="4">
    <source>
        <dbReference type="Google" id="ProtNLM"/>
    </source>
</evidence>
<gene>
    <name evidence="2" type="ORF">WH50_01440</name>
</gene>
<organism evidence="2 3">
    <name type="scientific">Pokkaliibacter plantistimulans</name>
    <dbReference type="NCBI Taxonomy" id="1635171"/>
    <lineage>
        <taxon>Bacteria</taxon>
        <taxon>Pseudomonadati</taxon>
        <taxon>Pseudomonadota</taxon>
        <taxon>Gammaproteobacteria</taxon>
        <taxon>Oceanospirillales</taxon>
        <taxon>Balneatrichaceae</taxon>
        <taxon>Pokkaliibacter</taxon>
    </lineage>
</organism>
<feature type="signal peptide" evidence="1">
    <location>
        <begin position="1"/>
        <end position="34"/>
    </location>
</feature>
<dbReference type="EMBL" id="LAPT01000003">
    <property type="protein sequence ID" value="PXF33043.1"/>
    <property type="molecule type" value="Genomic_DNA"/>
</dbReference>
<evidence type="ECO:0000313" key="3">
    <source>
        <dbReference type="Proteomes" id="UP000248090"/>
    </source>
</evidence>
<evidence type="ECO:0000313" key="2">
    <source>
        <dbReference type="EMBL" id="PXF33043.1"/>
    </source>
</evidence>
<dbReference type="InterPro" id="IPR010727">
    <property type="entry name" value="DUF1302"/>
</dbReference>
<keyword evidence="1" id="KW-0732">Signal</keyword>
<feature type="chain" id="PRO_5046326387" description="DUF1302 domain-containing protein" evidence="1">
    <location>
        <begin position="35"/>
        <end position="658"/>
    </location>
</feature>